<feature type="region of interest" description="Disordered" evidence="1">
    <location>
        <begin position="68"/>
        <end position="93"/>
    </location>
</feature>
<feature type="compositionally biased region" description="Basic and acidic residues" evidence="1">
    <location>
        <begin position="78"/>
        <end position="88"/>
    </location>
</feature>
<organism evidence="2">
    <name type="scientific">viral metagenome</name>
    <dbReference type="NCBI Taxonomy" id="1070528"/>
    <lineage>
        <taxon>unclassified sequences</taxon>
        <taxon>metagenomes</taxon>
        <taxon>organismal metagenomes</taxon>
    </lineage>
</organism>
<dbReference type="AlphaFoldDB" id="A0A6C0FCC2"/>
<evidence type="ECO:0000313" key="2">
    <source>
        <dbReference type="EMBL" id="QHT38273.1"/>
    </source>
</evidence>
<evidence type="ECO:0000256" key="1">
    <source>
        <dbReference type="SAM" id="MobiDB-lite"/>
    </source>
</evidence>
<reference evidence="2" key="1">
    <citation type="journal article" date="2020" name="Nature">
        <title>Giant virus diversity and host interactions through global metagenomics.</title>
        <authorList>
            <person name="Schulz F."/>
            <person name="Roux S."/>
            <person name="Paez-Espino D."/>
            <person name="Jungbluth S."/>
            <person name="Walsh D.A."/>
            <person name="Denef V.J."/>
            <person name="McMahon K.D."/>
            <person name="Konstantinidis K.T."/>
            <person name="Eloe-Fadrosh E.A."/>
            <person name="Kyrpides N.C."/>
            <person name="Woyke T."/>
        </authorList>
    </citation>
    <scope>NUCLEOTIDE SEQUENCE</scope>
    <source>
        <strain evidence="2">GVMAG-S-ERX556101-89</strain>
    </source>
</reference>
<dbReference type="Gene3D" id="3.30.310.10">
    <property type="entry name" value="TATA-Binding Protein"/>
    <property type="match status" value="2"/>
</dbReference>
<name>A0A6C0FCC2_9ZZZZ</name>
<dbReference type="EMBL" id="MN738829">
    <property type="protein sequence ID" value="QHT38273.1"/>
    <property type="molecule type" value="Genomic_DNA"/>
</dbReference>
<protein>
    <submittedName>
        <fullName evidence="2">Uncharacterized protein</fullName>
    </submittedName>
</protein>
<sequence length="284" mass="32529">MDITKVDIGRDPEFDELLKSIHFSMLCPDNQDDDIIEITPLRIVSVVVCTELKDTTLDLKRIFQHLDKTTGENGDSSEEIKYEPERPSKKAPKVKGKKNMFYNCLLWKVQVRDGPGEHGLMNVSIKCFPNGKFQYAGFNTIHAINLVTRIISSRLRQIEGAMTPNVTKIESPSIIQINSCFYILKNKKWQLKQITLNQLLLEKEHVSVGGNVLSSTFMPEKYPGINVKFKIGSSDKKLTLLIFATGSVLINGYNDLYYYREAYYMICKLVHEHRSELIIENFLS</sequence>
<dbReference type="SUPFAM" id="SSF55945">
    <property type="entry name" value="TATA-box binding protein-like"/>
    <property type="match status" value="1"/>
</dbReference>
<dbReference type="InterPro" id="IPR012295">
    <property type="entry name" value="TBP_dom_sf"/>
</dbReference>
<proteinExistence type="predicted"/>
<accession>A0A6C0FCC2</accession>